<protein>
    <submittedName>
        <fullName evidence="10">Polygalacturonase-like</fullName>
    </submittedName>
</protein>
<dbReference type="PROSITE" id="PS00502">
    <property type="entry name" value="POLYGALACTURONASE"/>
    <property type="match status" value="1"/>
</dbReference>
<feature type="active site" evidence="8">
    <location>
        <position position="24"/>
    </location>
</feature>
<evidence type="ECO:0000256" key="7">
    <source>
        <dbReference type="ARBA" id="ARBA00023316"/>
    </source>
</evidence>
<evidence type="ECO:0000256" key="9">
    <source>
        <dbReference type="RuleBase" id="RU361169"/>
    </source>
</evidence>
<dbReference type="InterPro" id="IPR011050">
    <property type="entry name" value="Pectin_lyase_fold/virulence"/>
</dbReference>
<keyword evidence="11" id="KW-1185">Reference proteome</keyword>
<dbReference type="PANTHER" id="PTHR31375">
    <property type="match status" value="1"/>
</dbReference>
<dbReference type="GO" id="GO:0071555">
    <property type="term" value="P:cell wall organization"/>
    <property type="evidence" value="ECO:0007669"/>
    <property type="project" value="UniProtKB-KW"/>
</dbReference>
<comment type="subcellular location">
    <subcellularLocation>
        <location evidence="1">Secreted</location>
        <location evidence="1">Cell wall</location>
    </subcellularLocation>
</comment>
<evidence type="ECO:0000256" key="8">
    <source>
        <dbReference type="PROSITE-ProRule" id="PRU10052"/>
    </source>
</evidence>
<evidence type="ECO:0000256" key="6">
    <source>
        <dbReference type="ARBA" id="ARBA00023295"/>
    </source>
</evidence>
<keyword evidence="3" id="KW-0134">Cell wall</keyword>
<feature type="non-terminal residue" evidence="10">
    <location>
        <position position="1"/>
    </location>
</feature>
<dbReference type="Proteomes" id="UP000554482">
    <property type="component" value="Unassembled WGS sequence"/>
</dbReference>
<evidence type="ECO:0000313" key="11">
    <source>
        <dbReference type="Proteomes" id="UP000554482"/>
    </source>
</evidence>
<dbReference type="InterPro" id="IPR000743">
    <property type="entry name" value="Glyco_hydro_28"/>
</dbReference>
<dbReference type="Gene3D" id="2.160.20.10">
    <property type="entry name" value="Single-stranded right-handed beta-helix, Pectin lyase-like"/>
    <property type="match status" value="1"/>
</dbReference>
<evidence type="ECO:0000256" key="4">
    <source>
        <dbReference type="ARBA" id="ARBA00022525"/>
    </source>
</evidence>
<comment type="similarity">
    <text evidence="2 9">Belongs to the glycosyl hydrolase 28 family.</text>
</comment>
<dbReference type="GO" id="GO:0005975">
    <property type="term" value="P:carbohydrate metabolic process"/>
    <property type="evidence" value="ECO:0007669"/>
    <property type="project" value="InterPro"/>
</dbReference>
<dbReference type="Pfam" id="PF00295">
    <property type="entry name" value="Glyco_hydro_28"/>
    <property type="match status" value="1"/>
</dbReference>
<accession>A0A7J6W1V6</accession>
<reference evidence="10 11" key="1">
    <citation type="submission" date="2020-06" db="EMBL/GenBank/DDBJ databases">
        <title>Transcriptomic and genomic resources for Thalictrum thalictroides and T. hernandezii: Facilitating candidate gene discovery in an emerging model plant lineage.</title>
        <authorList>
            <person name="Arias T."/>
            <person name="Riano-Pachon D.M."/>
            <person name="Di Stilio V.S."/>
        </authorList>
    </citation>
    <scope>NUCLEOTIDE SEQUENCE [LARGE SCALE GENOMIC DNA]</scope>
    <source>
        <strain evidence="11">cv. WT478/WT964</strain>
        <tissue evidence="10">Leaves</tissue>
    </source>
</reference>
<keyword evidence="6 9" id="KW-0326">Glycosidase</keyword>
<name>A0A7J6W1V6_THATH</name>
<keyword evidence="4" id="KW-0964">Secreted</keyword>
<dbReference type="EMBL" id="JABWDY010024129">
    <property type="protein sequence ID" value="KAF5190490.1"/>
    <property type="molecule type" value="Genomic_DNA"/>
</dbReference>
<keyword evidence="5 9" id="KW-0378">Hydrolase</keyword>
<dbReference type="InterPro" id="IPR012334">
    <property type="entry name" value="Pectin_lyas_fold"/>
</dbReference>
<organism evidence="10 11">
    <name type="scientific">Thalictrum thalictroides</name>
    <name type="common">Rue-anemone</name>
    <name type="synonym">Anemone thalictroides</name>
    <dbReference type="NCBI Taxonomy" id="46969"/>
    <lineage>
        <taxon>Eukaryota</taxon>
        <taxon>Viridiplantae</taxon>
        <taxon>Streptophyta</taxon>
        <taxon>Embryophyta</taxon>
        <taxon>Tracheophyta</taxon>
        <taxon>Spermatophyta</taxon>
        <taxon>Magnoliopsida</taxon>
        <taxon>Ranunculales</taxon>
        <taxon>Ranunculaceae</taxon>
        <taxon>Thalictroideae</taxon>
        <taxon>Thalictrum</taxon>
    </lineage>
</organism>
<evidence type="ECO:0000256" key="1">
    <source>
        <dbReference type="ARBA" id="ARBA00004191"/>
    </source>
</evidence>
<evidence type="ECO:0000256" key="5">
    <source>
        <dbReference type="ARBA" id="ARBA00022801"/>
    </source>
</evidence>
<dbReference type="GO" id="GO:0004650">
    <property type="term" value="F:polygalacturonase activity"/>
    <property type="evidence" value="ECO:0007669"/>
    <property type="project" value="InterPro"/>
</dbReference>
<sequence length="102" mass="11307">GRPCFYWTWHKELWIQRVACGPGHGISTIGSLAKGPVEDGMVVKNVVFTGTQNGLRIKAWGRPSTGYVKGVVFKQVVMNNVFNILLSLMKIIALEMKTALDM</sequence>
<proteinExistence type="inferred from homology"/>
<keyword evidence="7" id="KW-0961">Cell wall biogenesis/degradation</keyword>
<dbReference type="OrthoDB" id="187139at2759"/>
<evidence type="ECO:0000256" key="3">
    <source>
        <dbReference type="ARBA" id="ARBA00022512"/>
    </source>
</evidence>
<evidence type="ECO:0000313" key="10">
    <source>
        <dbReference type="EMBL" id="KAF5190490.1"/>
    </source>
</evidence>
<evidence type="ECO:0000256" key="2">
    <source>
        <dbReference type="ARBA" id="ARBA00008834"/>
    </source>
</evidence>
<comment type="caution">
    <text evidence="10">The sequence shown here is derived from an EMBL/GenBank/DDBJ whole genome shotgun (WGS) entry which is preliminary data.</text>
</comment>
<gene>
    <name evidence="10" type="ORF">FRX31_019923</name>
</gene>
<dbReference type="SUPFAM" id="SSF51126">
    <property type="entry name" value="Pectin lyase-like"/>
    <property type="match status" value="1"/>
</dbReference>
<dbReference type="AlphaFoldDB" id="A0A7J6W1V6"/>